<protein>
    <recommendedName>
        <fullName evidence="1">BTB domain-containing protein</fullName>
    </recommendedName>
</protein>
<dbReference type="Gene3D" id="3.30.710.10">
    <property type="entry name" value="Potassium Channel Kv1.1, Chain A"/>
    <property type="match status" value="1"/>
</dbReference>
<feature type="domain" description="BTB" evidence="1">
    <location>
        <begin position="12"/>
        <end position="86"/>
    </location>
</feature>
<accession>A0A397J254</accession>
<evidence type="ECO:0000313" key="3">
    <source>
        <dbReference type="Proteomes" id="UP000266861"/>
    </source>
</evidence>
<dbReference type="InterPro" id="IPR011333">
    <property type="entry name" value="SKP1/BTB/POZ_sf"/>
</dbReference>
<evidence type="ECO:0000313" key="2">
    <source>
        <dbReference type="EMBL" id="RHZ80096.1"/>
    </source>
</evidence>
<evidence type="ECO:0000259" key="1">
    <source>
        <dbReference type="Pfam" id="PF00651"/>
    </source>
</evidence>
<dbReference type="InterPro" id="IPR000210">
    <property type="entry name" value="BTB/POZ_dom"/>
</dbReference>
<dbReference type="Pfam" id="PF00651">
    <property type="entry name" value="BTB"/>
    <property type="match status" value="1"/>
</dbReference>
<sequence length="283" mass="32998">MQSSKIRKNLSNVLKYRSSYFRQELENIQPNENNIKTINKPNVSAKIFDVILKEIETGFIFDLMLAAKKFELEELSNKLETFLIETHLSIVSRRLLTEKILNGFKIFNGQRKISHTIDYSTTTFTTYSLFSTLNIEIYDKIKPYKKILDKQLWEDINQHSFAPERPVKSTILPPRPILMGLLHKRCHGHTRTVVVAKVKGTDEIIGGYNPLAWDSACYGEYRWMETKDSFIFSLKMGIFKIQFLAEQRIPNTQFLIYAEMIKILKAHILDLIFVCVVKNLILI</sequence>
<gene>
    <name evidence="2" type="ORF">Glove_139g287</name>
</gene>
<dbReference type="AlphaFoldDB" id="A0A397J254"/>
<keyword evidence="3" id="KW-1185">Reference proteome</keyword>
<reference evidence="2 3" key="1">
    <citation type="submission" date="2018-08" db="EMBL/GenBank/DDBJ databases">
        <title>Genome and evolution of the arbuscular mycorrhizal fungus Diversispora epigaea (formerly Glomus versiforme) and its bacterial endosymbionts.</title>
        <authorList>
            <person name="Sun X."/>
            <person name="Fei Z."/>
            <person name="Harrison M."/>
        </authorList>
    </citation>
    <scope>NUCLEOTIDE SEQUENCE [LARGE SCALE GENOMIC DNA]</scope>
    <source>
        <strain evidence="2 3">IT104</strain>
    </source>
</reference>
<dbReference type="EMBL" id="PQFF01000130">
    <property type="protein sequence ID" value="RHZ80096.1"/>
    <property type="molecule type" value="Genomic_DNA"/>
</dbReference>
<dbReference type="Proteomes" id="UP000266861">
    <property type="component" value="Unassembled WGS sequence"/>
</dbReference>
<comment type="caution">
    <text evidence="2">The sequence shown here is derived from an EMBL/GenBank/DDBJ whole genome shotgun (WGS) entry which is preliminary data.</text>
</comment>
<proteinExistence type="predicted"/>
<dbReference type="OrthoDB" id="1022638at2759"/>
<name>A0A397J254_9GLOM</name>
<dbReference type="SUPFAM" id="SSF54695">
    <property type="entry name" value="POZ domain"/>
    <property type="match status" value="1"/>
</dbReference>
<organism evidence="2 3">
    <name type="scientific">Diversispora epigaea</name>
    <dbReference type="NCBI Taxonomy" id="1348612"/>
    <lineage>
        <taxon>Eukaryota</taxon>
        <taxon>Fungi</taxon>
        <taxon>Fungi incertae sedis</taxon>
        <taxon>Mucoromycota</taxon>
        <taxon>Glomeromycotina</taxon>
        <taxon>Glomeromycetes</taxon>
        <taxon>Diversisporales</taxon>
        <taxon>Diversisporaceae</taxon>
        <taxon>Diversispora</taxon>
    </lineage>
</organism>